<gene>
    <name evidence="11" type="ORF">TeGR_g4124</name>
</gene>
<keyword evidence="4 9" id="KW-0812">Transmembrane</keyword>
<keyword evidence="12" id="KW-1185">Reference proteome</keyword>
<dbReference type="EMBL" id="BRYB01000184">
    <property type="protein sequence ID" value="GMI24799.1"/>
    <property type="molecule type" value="Genomic_DNA"/>
</dbReference>
<comment type="similarity">
    <text evidence="3 9">Belongs to the RFT1 family.</text>
</comment>
<feature type="transmembrane region" description="Helical" evidence="9">
    <location>
        <begin position="391"/>
        <end position="413"/>
    </location>
</feature>
<dbReference type="Proteomes" id="UP001165060">
    <property type="component" value="Unassembled WGS sequence"/>
</dbReference>
<protein>
    <recommendedName>
        <fullName evidence="9">Protein RFT1 homolog</fullName>
    </recommendedName>
</protein>
<feature type="transmembrane region" description="Helical" evidence="9">
    <location>
        <begin position="327"/>
        <end position="349"/>
    </location>
</feature>
<dbReference type="PANTHER" id="PTHR13117:SF5">
    <property type="entry name" value="PROTEIN RFT1 HOMOLOG"/>
    <property type="match status" value="1"/>
</dbReference>
<accession>A0ABQ6MEW6</accession>
<evidence type="ECO:0000256" key="7">
    <source>
        <dbReference type="ARBA" id="ARBA00023136"/>
    </source>
</evidence>
<proteinExistence type="inferred from homology"/>
<dbReference type="Pfam" id="PF04506">
    <property type="entry name" value="Rft-1"/>
    <property type="match status" value="1"/>
</dbReference>
<sequence>MLARSLLQLLSFRLLTFCLTLLLLRVLPLSSLGANLALELARSFLYCALTDGVRRTVTTHLAAATERGGVDEPTLNLLHLPPLLAGCMLAASLLVACKTASTTPSLYLLSISLECLSERFHVLALCGGLPKAAARAPDHMPRSLGESAASTARTVALILMHYSPFELPAETMYGLASVSYSATFTVAIALSYRARHPPPPPVALRFPPPSSPLYGPLLHLTFSSLLQNALTELDKLTLSALPVSPADSGVYALASSYGGICTRLLLSPIADLCRATAATTRDPKPLRHLLKLSAYVSLLLLIFGPPHIGTLLLLLRPSSPPLLPSCVAAYMHLFAACSLNGCLETFFHARLPPRQLALTHGVASRALAVCVYAVVVLAVGRCIPDADLALVVIAAATAQSLARALYAACYLGWESVAFNFPLPVWAASLQAAFFCRCSEAFFVGGIWGFEGLQAAALHVAVGGAVGAIWLFVVWTTDSEFWSELREGRRKARAGAGSAGGGEKKKKKKKKDE</sequence>
<keyword evidence="6 9" id="KW-1133">Transmembrane helix</keyword>
<evidence type="ECO:0000256" key="5">
    <source>
        <dbReference type="ARBA" id="ARBA00022824"/>
    </source>
</evidence>
<evidence type="ECO:0000256" key="4">
    <source>
        <dbReference type="ARBA" id="ARBA00022692"/>
    </source>
</evidence>
<feature type="region of interest" description="Disordered" evidence="10">
    <location>
        <begin position="490"/>
        <end position="512"/>
    </location>
</feature>
<feature type="transmembrane region" description="Helical" evidence="9">
    <location>
        <begin position="294"/>
        <end position="315"/>
    </location>
</feature>
<feature type="transmembrane region" description="Helical" evidence="9">
    <location>
        <begin position="356"/>
        <end position="379"/>
    </location>
</feature>
<evidence type="ECO:0000256" key="6">
    <source>
        <dbReference type="ARBA" id="ARBA00022989"/>
    </source>
</evidence>
<comment type="caution">
    <text evidence="9">Lacks conserved residue(s) required for the propagation of feature annotation.</text>
</comment>
<feature type="transmembrane region" description="Helical" evidence="9">
    <location>
        <begin position="455"/>
        <end position="475"/>
    </location>
</feature>
<evidence type="ECO:0000313" key="11">
    <source>
        <dbReference type="EMBL" id="GMI24799.1"/>
    </source>
</evidence>
<dbReference type="InterPro" id="IPR007594">
    <property type="entry name" value="RFT1"/>
</dbReference>
<keyword evidence="7 9" id="KW-0472">Membrane</keyword>
<comment type="function">
    <text evidence="8 9">Intramembrane glycolipid transporter that operates in the biosynthetic pathway of dolichol-linked oligosaccharides, the glycan precursors employed in protein asparagine (N)-glycosylation. The sequential addition of sugars to dolichol pyrophosphate produces dolichol-linked oligosaccharides containing fourteen sugars, including two GlcNAcs, nine mannoses and three glucoses. Once assembled, the oligosaccharide is transferred from the lipid to nascent proteins by oligosaccharyltransferases. The assembly of dolichol-linked oligosaccharides begins on the cytosolic side of the endoplasmic reticulum membrane and finishes in its lumen. RFT1 could mediate the translocation of the cytosolically oriented intermediate DolPP-GlcNAc2Man5, produced by ALG11, into the ER lumen where dolichol-linked oligosaccharides assembly continues. However, the intramembrane lipid transporter activity could not be confirmed in vitro.</text>
</comment>
<reference evidence="11 12" key="1">
    <citation type="journal article" date="2023" name="Commun. Biol.">
        <title>Genome analysis of Parmales, the sister group of diatoms, reveals the evolutionary specialization of diatoms from phago-mixotrophs to photoautotrophs.</title>
        <authorList>
            <person name="Ban H."/>
            <person name="Sato S."/>
            <person name="Yoshikawa S."/>
            <person name="Yamada K."/>
            <person name="Nakamura Y."/>
            <person name="Ichinomiya M."/>
            <person name="Sato N."/>
            <person name="Blanc-Mathieu R."/>
            <person name="Endo H."/>
            <person name="Kuwata A."/>
            <person name="Ogata H."/>
        </authorList>
    </citation>
    <scope>NUCLEOTIDE SEQUENCE [LARGE SCALE GENOMIC DNA]</scope>
</reference>
<evidence type="ECO:0000313" key="12">
    <source>
        <dbReference type="Proteomes" id="UP001165060"/>
    </source>
</evidence>
<comment type="pathway">
    <text evidence="2">Protein modification; protein glycosylation.</text>
</comment>
<evidence type="ECO:0000256" key="3">
    <source>
        <dbReference type="ARBA" id="ARBA00010288"/>
    </source>
</evidence>
<comment type="subcellular location">
    <subcellularLocation>
        <location evidence="1 9">Endoplasmic reticulum membrane</location>
        <topology evidence="1 9">Multi-pass membrane protein</topology>
    </subcellularLocation>
</comment>
<keyword evidence="5" id="KW-0256">Endoplasmic reticulum</keyword>
<evidence type="ECO:0000256" key="8">
    <source>
        <dbReference type="ARBA" id="ARBA00045912"/>
    </source>
</evidence>
<comment type="caution">
    <text evidence="11">The sequence shown here is derived from an EMBL/GenBank/DDBJ whole genome shotgun (WGS) entry which is preliminary data.</text>
</comment>
<dbReference type="PANTHER" id="PTHR13117">
    <property type="entry name" value="ENDOPLASMIC RETICULUM MULTISPAN TRANSMEMBRANE PROTEIN-RELATED"/>
    <property type="match status" value="1"/>
</dbReference>
<evidence type="ECO:0000256" key="10">
    <source>
        <dbReference type="SAM" id="MobiDB-lite"/>
    </source>
</evidence>
<name>A0ABQ6MEW6_9STRA</name>
<evidence type="ECO:0000256" key="1">
    <source>
        <dbReference type="ARBA" id="ARBA00004477"/>
    </source>
</evidence>
<evidence type="ECO:0000256" key="9">
    <source>
        <dbReference type="RuleBase" id="RU365067"/>
    </source>
</evidence>
<organism evidence="11 12">
    <name type="scientific">Tetraparma gracilis</name>
    <dbReference type="NCBI Taxonomy" id="2962635"/>
    <lineage>
        <taxon>Eukaryota</taxon>
        <taxon>Sar</taxon>
        <taxon>Stramenopiles</taxon>
        <taxon>Ochrophyta</taxon>
        <taxon>Bolidophyceae</taxon>
        <taxon>Parmales</taxon>
        <taxon>Triparmaceae</taxon>
        <taxon>Tetraparma</taxon>
    </lineage>
</organism>
<evidence type="ECO:0000256" key="2">
    <source>
        <dbReference type="ARBA" id="ARBA00004922"/>
    </source>
</evidence>
<feature type="compositionally biased region" description="Basic residues" evidence="10">
    <location>
        <begin position="503"/>
        <end position="512"/>
    </location>
</feature>